<dbReference type="InterPro" id="IPR025827">
    <property type="entry name" value="Zn_ribbon_recom_dom"/>
</dbReference>
<dbReference type="InterPro" id="IPR011109">
    <property type="entry name" value="DNA_bind_recombinase_dom"/>
</dbReference>
<evidence type="ECO:0000259" key="7">
    <source>
        <dbReference type="PROSITE" id="PS51736"/>
    </source>
</evidence>
<feature type="domain" description="Recombinase" evidence="8">
    <location>
        <begin position="158"/>
        <end position="285"/>
    </location>
</feature>
<dbReference type="InterPro" id="IPR038109">
    <property type="entry name" value="DNA_bind_recomb_sf"/>
</dbReference>
<dbReference type="InterPro" id="IPR050639">
    <property type="entry name" value="SSR_resolvase"/>
</dbReference>
<keyword evidence="3" id="KW-0233">DNA recombination</keyword>
<dbReference type="SUPFAM" id="SSF53041">
    <property type="entry name" value="Resolvase-like"/>
    <property type="match status" value="1"/>
</dbReference>
<feature type="domain" description="Resolvase/invertase-type recombinase catalytic" evidence="7">
    <location>
        <begin position="3"/>
        <end position="151"/>
    </location>
</feature>
<dbReference type="PANTHER" id="PTHR30461">
    <property type="entry name" value="DNA-INVERTASE FROM LAMBDOID PROPHAGE"/>
    <property type="match status" value="1"/>
</dbReference>
<dbReference type="CDD" id="cd00338">
    <property type="entry name" value="Ser_Recombinase"/>
    <property type="match status" value="1"/>
</dbReference>
<dbReference type="SMART" id="SM00857">
    <property type="entry name" value="Resolvase"/>
    <property type="match status" value="1"/>
</dbReference>
<dbReference type="HOGENOM" id="CLU_010686_18_3_9"/>
<accession>U1YE85</accession>
<dbReference type="PANTHER" id="PTHR30461:SF23">
    <property type="entry name" value="DNA RECOMBINASE-RELATED"/>
    <property type="match status" value="1"/>
</dbReference>
<dbReference type="Pfam" id="PF07508">
    <property type="entry name" value="Recombinase"/>
    <property type="match status" value="1"/>
</dbReference>
<keyword evidence="10" id="KW-1185">Reference proteome</keyword>
<dbReference type="AlphaFoldDB" id="U1YE85"/>
<dbReference type="STRING" id="649747.HMPREF0083_01501"/>
<evidence type="ECO:0000313" key="9">
    <source>
        <dbReference type="EMBL" id="ERI10402.1"/>
    </source>
</evidence>
<dbReference type="InterPro" id="IPR006118">
    <property type="entry name" value="Recombinase_CS"/>
</dbReference>
<dbReference type="EMBL" id="AWSJ01000098">
    <property type="protein sequence ID" value="ERI10402.1"/>
    <property type="molecule type" value="Genomic_DNA"/>
</dbReference>
<evidence type="ECO:0000256" key="5">
    <source>
        <dbReference type="PROSITE-ProRule" id="PRU10137"/>
    </source>
</evidence>
<protein>
    <submittedName>
        <fullName evidence="9">Resolvase protein</fullName>
    </submittedName>
</protein>
<dbReference type="Pfam" id="PF13408">
    <property type="entry name" value="Zn_ribbon_recom"/>
    <property type="match status" value="1"/>
</dbReference>
<dbReference type="Pfam" id="PF00239">
    <property type="entry name" value="Resolvase"/>
    <property type="match status" value="1"/>
</dbReference>
<gene>
    <name evidence="9" type="ORF">HMPREF0083_01501</name>
</gene>
<dbReference type="InterPro" id="IPR006119">
    <property type="entry name" value="Resolv_N"/>
</dbReference>
<dbReference type="Gene3D" id="3.40.50.1390">
    <property type="entry name" value="Resolvase, N-terminal catalytic domain"/>
    <property type="match status" value="1"/>
</dbReference>
<keyword evidence="6" id="KW-0175">Coiled coil</keyword>
<keyword evidence="2" id="KW-0238">DNA-binding</keyword>
<evidence type="ECO:0000256" key="3">
    <source>
        <dbReference type="ARBA" id="ARBA00023172"/>
    </source>
</evidence>
<evidence type="ECO:0000313" key="10">
    <source>
        <dbReference type="Proteomes" id="UP000016511"/>
    </source>
</evidence>
<dbReference type="eggNOG" id="COG1961">
    <property type="taxonomic scope" value="Bacteria"/>
</dbReference>
<keyword evidence="1" id="KW-0229">DNA integration</keyword>
<evidence type="ECO:0000256" key="4">
    <source>
        <dbReference type="PIRSR" id="PIRSR606118-50"/>
    </source>
</evidence>
<dbReference type="PATRIC" id="fig|649747.3.peg.1361"/>
<comment type="caution">
    <text evidence="9">The sequence shown here is derived from an EMBL/GenBank/DDBJ whole genome shotgun (WGS) entry which is preliminary data.</text>
</comment>
<reference evidence="9 10" key="1">
    <citation type="submission" date="2013-08" db="EMBL/GenBank/DDBJ databases">
        <authorList>
            <person name="Weinstock G."/>
            <person name="Sodergren E."/>
            <person name="Wylie T."/>
            <person name="Fulton L."/>
            <person name="Fulton R."/>
            <person name="Fronick C."/>
            <person name="O'Laughlin M."/>
            <person name="Godfrey J."/>
            <person name="Miner T."/>
            <person name="Herter B."/>
            <person name="Appelbaum E."/>
            <person name="Cordes M."/>
            <person name="Lek S."/>
            <person name="Wollam A."/>
            <person name="Pepin K.H."/>
            <person name="Palsikar V.B."/>
            <person name="Mitreva M."/>
            <person name="Wilson R.K."/>
        </authorList>
    </citation>
    <scope>NUCLEOTIDE SEQUENCE [LARGE SCALE GENOMIC DNA]</scope>
    <source>
        <strain evidence="9 10">ATCC 12856</strain>
    </source>
</reference>
<organism evidence="9 10">
    <name type="scientific">Aneurinibacillus aneurinilyticus ATCC 12856</name>
    <dbReference type="NCBI Taxonomy" id="649747"/>
    <lineage>
        <taxon>Bacteria</taxon>
        <taxon>Bacillati</taxon>
        <taxon>Bacillota</taxon>
        <taxon>Bacilli</taxon>
        <taxon>Bacillales</taxon>
        <taxon>Paenibacillaceae</taxon>
        <taxon>Aneurinibacillus group</taxon>
        <taxon>Aneurinibacillus</taxon>
    </lineage>
</organism>
<dbReference type="GeneID" id="92837582"/>
<evidence type="ECO:0000259" key="8">
    <source>
        <dbReference type="PROSITE" id="PS51737"/>
    </source>
</evidence>
<dbReference type="GO" id="GO:0015074">
    <property type="term" value="P:DNA integration"/>
    <property type="evidence" value="ECO:0007669"/>
    <property type="project" value="UniProtKB-KW"/>
</dbReference>
<dbReference type="InterPro" id="IPR036162">
    <property type="entry name" value="Resolvase-like_N_sf"/>
</dbReference>
<sequence length="547" mass="63035">MKKVVIYARVSTAEQAEEGYSIEAQIDAVKKKCGQENRQVINEYIDRGISGKSIEKREALKRLIKDAKTGQFEEVWVWKTNRLARNHLDLLKIVDELGKFNVDFKSCSEAFDTSTPTGKLMMNLLASVGEFERETIVENVKIGMKQRAKMGKWNGGIVLGYQSVKDGHDKEKSKLEIVEEEAEIVRMIFQLYASGRGLRSLVNHINQLGYKTKKGNMFAIATIKGILQNPIYIGKIRYNRMQNWNEKRRKGKNANPIIVDGEHEPIIGIDLWNKVQKIYKEKSQKPIRNFSGSYPLTGLLKCPECGASMVAGVTKKRRKDGSYNVHKYYYCGEWRNKGIAACRSNGIKKDYIEEVVFNKIKEILFDEYILKDVVSKLNKKSKDIIKPLTDQLKSIEKKLNSLETKKTKIFDLYEDGIINKQDLAVRLKETTQKVETELINREKIQEQLNQSNSAPIDYRMVKDLMYNFNSILKEAGVEKKKRVLNLVVQQIKMNPDRTVKAIMLNFDERTKRYLVHEEDESAIDSSSFNISLEINFNSNTSIKRRSN</sequence>
<dbReference type="GO" id="GO:0003677">
    <property type="term" value="F:DNA binding"/>
    <property type="evidence" value="ECO:0007669"/>
    <property type="project" value="UniProtKB-KW"/>
</dbReference>
<dbReference type="PROSITE" id="PS51736">
    <property type="entry name" value="RECOMBINASES_3"/>
    <property type="match status" value="1"/>
</dbReference>
<dbReference type="Proteomes" id="UP000016511">
    <property type="component" value="Unassembled WGS sequence"/>
</dbReference>
<dbReference type="PROSITE" id="PS00397">
    <property type="entry name" value="RECOMBINASES_1"/>
    <property type="match status" value="1"/>
</dbReference>
<dbReference type="PROSITE" id="PS51737">
    <property type="entry name" value="RECOMBINASE_DNA_BIND"/>
    <property type="match status" value="1"/>
</dbReference>
<feature type="active site" description="O-(5'-phospho-DNA)-serine intermediate" evidence="4 5">
    <location>
        <position position="11"/>
    </location>
</feature>
<proteinExistence type="predicted"/>
<dbReference type="RefSeq" id="WP_021619497.1">
    <property type="nucleotide sequence ID" value="NZ_KE952684.1"/>
</dbReference>
<name>U1YE85_ANEAE</name>
<evidence type="ECO:0000256" key="6">
    <source>
        <dbReference type="SAM" id="Coils"/>
    </source>
</evidence>
<evidence type="ECO:0000256" key="2">
    <source>
        <dbReference type="ARBA" id="ARBA00023125"/>
    </source>
</evidence>
<feature type="coiled-coil region" evidence="6">
    <location>
        <begin position="385"/>
        <end position="447"/>
    </location>
</feature>
<evidence type="ECO:0000256" key="1">
    <source>
        <dbReference type="ARBA" id="ARBA00022908"/>
    </source>
</evidence>
<dbReference type="GO" id="GO:0000150">
    <property type="term" value="F:DNA strand exchange activity"/>
    <property type="evidence" value="ECO:0007669"/>
    <property type="project" value="InterPro"/>
</dbReference>
<dbReference type="Gene3D" id="3.90.1750.20">
    <property type="entry name" value="Putative Large Serine Recombinase, Chain B, Domain 2"/>
    <property type="match status" value="1"/>
</dbReference>